<proteinExistence type="predicted"/>
<name>A0A2P6RE95_ROSCH</name>
<keyword evidence="2" id="KW-1185">Reference proteome</keyword>
<comment type="caution">
    <text evidence="1">The sequence shown here is derived from an EMBL/GenBank/DDBJ whole genome shotgun (WGS) entry which is preliminary data.</text>
</comment>
<dbReference type="AlphaFoldDB" id="A0A2P6RE95"/>
<accession>A0A2P6RE95</accession>
<organism evidence="1 2">
    <name type="scientific">Rosa chinensis</name>
    <name type="common">China rose</name>
    <dbReference type="NCBI Taxonomy" id="74649"/>
    <lineage>
        <taxon>Eukaryota</taxon>
        <taxon>Viridiplantae</taxon>
        <taxon>Streptophyta</taxon>
        <taxon>Embryophyta</taxon>
        <taxon>Tracheophyta</taxon>
        <taxon>Spermatophyta</taxon>
        <taxon>Magnoliopsida</taxon>
        <taxon>eudicotyledons</taxon>
        <taxon>Gunneridae</taxon>
        <taxon>Pentapetalae</taxon>
        <taxon>rosids</taxon>
        <taxon>fabids</taxon>
        <taxon>Rosales</taxon>
        <taxon>Rosaceae</taxon>
        <taxon>Rosoideae</taxon>
        <taxon>Rosoideae incertae sedis</taxon>
        <taxon>Rosa</taxon>
    </lineage>
</organism>
<dbReference type="Proteomes" id="UP000238479">
    <property type="component" value="Chromosome 3"/>
</dbReference>
<sequence length="92" mass="10039">MAIASSVANAATILFFSSSAHASFPRRRSIFTNFLKDNVFDLDISKSLQFLGGGLSKSSNHIIIKVFDLEISESLQLLSLIVCSRLGYVKAL</sequence>
<dbReference type="EMBL" id="PDCK01000041">
    <property type="protein sequence ID" value="PRQ44724.1"/>
    <property type="molecule type" value="Genomic_DNA"/>
</dbReference>
<gene>
    <name evidence="1" type="ORF">RchiOBHm_Chr3g0482371</name>
</gene>
<evidence type="ECO:0000313" key="1">
    <source>
        <dbReference type="EMBL" id="PRQ44724.1"/>
    </source>
</evidence>
<reference evidence="1 2" key="1">
    <citation type="journal article" date="2018" name="Nat. Genet.">
        <title>The Rosa genome provides new insights in the design of modern roses.</title>
        <authorList>
            <person name="Bendahmane M."/>
        </authorList>
    </citation>
    <scope>NUCLEOTIDE SEQUENCE [LARGE SCALE GENOMIC DNA]</scope>
    <source>
        <strain evidence="2">cv. Old Blush</strain>
    </source>
</reference>
<evidence type="ECO:0000313" key="2">
    <source>
        <dbReference type="Proteomes" id="UP000238479"/>
    </source>
</evidence>
<protein>
    <submittedName>
        <fullName evidence="1">Uncharacterized protein</fullName>
    </submittedName>
</protein>
<dbReference type="Gramene" id="PRQ44724">
    <property type="protein sequence ID" value="PRQ44724"/>
    <property type="gene ID" value="RchiOBHm_Chr3g0482371"/>
</dbReference>